<evidence type="ECO:0000256" key="1">
    <source>
        <dbReference type="ARBA" id="ARBA00004479"/>
    </source>
</evidence>
<proteinExistence type="predicted"/>
<evidence type="ECO:0000256" key="6">
    <source>
        <dbReference type="SAM" id="MobiDB-lite"/>
    </source>
</evidence>
<feature type="domain" description="Ig-like" evidence="7">
    <location>
        <begin position="273"/>
        <end position="361"/>
    </location>
</feature>
<dbReference type="Pfam" id="PF13895">
    <property type="entry name" value="Ig_2"/>
    <property type="match status" value="1"/>
</dbReference>
<feature type="domain" description="Ig-like" evidence="7">
    <location>
        <begin position="185"/>
        <end position="268"/>
    </location>
</feature>
<feature type="region of interest" description="Disordered" evidence="6">
    <location>
        <begin position="383"/>
        <end position="429"/>
    </location>
</feature>
<reference evidence="8" key="1">
    <citation type="journal article" date="2023" name="Science">
        <title>Genome structures resolve the early diversification of teleost fishes.</title>
        <authorList>
            <person name="Parey E."/>
            <person name="Louis A."/>
            <person name="Montfort J."/>
            <person name="Bouchez O."/>
            <person name="Roques C."/>
            <person name="Iampietro C."/>
            <person name="Lluch J."/>
            <person name="Castinel A."/>
            <person name="Donnadieu C."/>
            <person name="Desvignes T."/>
            <person name="Floi Bucao C."/>
            <person name="Jouanno E."/>
            <person name="Wen M."/>
            <person name="Mejri S."/>
            <person name="Dirks R."/>
            <person name="Jansen H."/>
            <person name="Henkel C."/>
            <person name="Chen W.J."/>
            <person name="Zahm M."/>
            <person name="Cabau C."/>
            <person name="Klopp C."/>
            <person name="Thompson A.W."/>
            <person name="Robinson-Rechavi M."/>
            <person name="Braasch I."/>
            <person name="Lecointre G."/>
            <person name="Bobe J."/>
            <person name="Postlethwait J.H."/>
            <person name="Berthelot C."/>
            <person name="Roest Crollius H."/>
            <person name="Guiguen Y."/>
        </authorList>
    </citation>
    <scope>NUCLEOTIDE SEQUENCE</scope>
    <source>
        <strain evidence="8">Concon-B</strain>
    </source>
</reference>
<feature type="domain" description="Ig-like" evidence="7">
    <location>
        <begin position="9"/>
        <end position="96"/>
    </location>
</feature>
<gene>
    <name evidence="8" type="ORF">COCON_G00002320</name>
</gene>
<dbReference type="PANTHER" id="PTHR11640">
    <property type="entry name" value="NEPHRIN"/>
    <property type="match status" value="1"/>
</dbReference>
<evidence type="ECO:0000256" key="4">
    <source>
        <dbReference type="ARBA" id="ARBA00023180"/>
    </source>
</evidence>
<dbReference type="SUPFAM" id="SSF48726">
    <property type="entry name" value="Immunoglobulin"/>
    <property type="match status" value="4"/>
</dbReference>
<dbReference type="SMART" id="SM00408">
    <property type="entry name" value="IGc2"/>
    <property type="match status" value="3"/>
</dbReference>
<dbReference type="Pfam" id="PF13927">
    <property type="entry name" value="Ig_3"/>
    <property type="match status" value="2"/>
</dbReference>
<keyword evidence="2" id="KW-0472">Membrane</keyword>
<dbReference type="OrthoDB" id="10039395at2759"/>
<keyword evidence="5" id="KW-0393">Immunoglobulin domain</keyword>
<dbReference type="GO" id="GO:0005886">
    <property type="term" value="C:plasma membrane"/>
    <property type="evidence" value="ECO:0007669"/>
    <property type="project" value="TreeGrafter"/>
</dbReference>
<dbReference type="EMBL" id="JAFJMO010000001">
    <property type="protein sequence ID" value="KAJ8287573.1"/>
    <property type="molecule type" value="Genomic_DNA"/>
</dbReference>
<accession>A0A9Q1E0W9</accession>
<evidence type="ECO:0000256" key="5">
    <source>
        <dbReference type="ARBA" id="ARBA00023319"/>
    </source>
</evidence>
<evidence type="ECO:0000256" key="3">
    <source>
        <dbReference type="ARBA" id="ARBA00023157"/>
    </source>
</evidence>
<keyword evidence="4" id="KW-0325">Glycoprotein</keyword>
<feature type="domain" description="Ig-like" evidence="7">
    <location>
        <begin position="101"/>
        <end position="178"/>
    </location>
</feature>
<dbReference type="InterPro" id="IPR051275">
    <property type="entry name" value="Cell_adhesion_signaling"/>
</dbReference>
<dbReference type="InterPro" id="IPR003598">
    <property type="entry name" value="Ig_sub2"/>
</dbReference>
<evidence type="ECO:0000259" key="7">
    <source>
        <dbReference type="PROSITE" id="PS50835"/>
    </source>
</evidence>
<dbReference type="CDD" id="cd00096">
    <property type="entry name" value="Ig"/>
    <property type="match status" value="2"/>
</dbReference>
<comment type="caution">
    <text evidence="8">The sequence shown here is derived from an EMBL/GenBank/DDBJ whole genome shotgun (WGS) entry which is preliminary data.</text>
</comment>
<keyword evidence="3" id="KW-1015">Disulfide bond</keyword>
<evidence type="ECO:0000313" key="8">
    <source>
        <dbReference type="EMBL" id="KAJ8287573.1"/>
    </source>
</evidence>
<evidence type="ECO:0000256" key="2">
    <source>
        <dbReference type="ARBA" id="ARBA00023136"/>
    </source>
</evidence>
<dbReference type="PANTHER" id="PTHR11640:SF31">
    <property type="entry name" value="IRREGULAR CHIASM C-ROUGHEST PROTEIN-RELATED"/>
    <property type="match status" value="1"/>
</dbReference>
<dbReference type="SMART" id="SM00409">
    <property type="entry name" value="IG"/>
    <property type="match status" value="4"/>
</dbReference>
<dbReference type="GO" id="GO:0050839">
    <property type="term" value="F:cell adhesion molecule binding"/>
    <property type="evidence" value="ECO:0007669"/>
    <property type="project" value="TreeGrafter"/>
</dbReference>
<keyword evidence="9" id="KW-1185">Reference proteome</keyword>
<comment type="subcellular location">
    <subcellularLocation>
        <location evidence="1">Membrane</location>
        <topology evidence="1">Single-pass type I membrane protein</topology>
    </subcellularLocation>
</comment>
<dbReference type="Gene3D" id="2.60.40.10">
    <property type="entry name" value="Immunoglobulins"/>
    <property type="match status" value="4"/>
</dbReference>
<protein>
    <recommendedName>
        <fullName evidence="7">Ig-like domain-containing protein</fullName>
    </recommendedName>
</protein>
<dbReference type="InterPro" id="IPR007110">
    <property type="entry name" value="Ig-like_dom"/>
</dbReference>
<dbReference type="InterPro" id="IPR036179">
    <property type="entry name" value="Ig-like_dom_sf"/>
</dbReference>
<sequence length="461" mass="50841">MSLEVEKNPCQVSVSGPELVQSGETVHLQCSVSAACEDRPEWAWSESAQLPSSSYSQDGKTAKLSFPALWSHDGVTFTCSPSRSKDACVSRSIKLTVRYSPITTADSYDPSIKEGHAVTFTCHSKGNPQPTFRWFKVGRGETTQEREWTLNSVTAEDAGRYFCQAANDLGVKNSTVVTLDVIYAPKGVSVWTGKALDSVREGERISFTCKVQSSNPPASYSWYKDWSQLGCTDRELNLTDIKLQDTGNYYCRATNPVGYKDSPHVQITVLYGPRDTRIVASEGGVKVGRNLTLTCHAEALPEPNRYTWFHALPLTGGWTEVPAPSNRPSDRRALSWEQIRVSDAGEYMCQAGNEISAKNFHLAPRRCAVWAHRPHPAHGCHGEGVQPRHHPMHGGEQPPVLAQPNLGPCRQAPPWPPPGPKSLPVETPRPVSAYQSQLLLQRVCQRRGPVHLPGRQRRGPG</sequence>
<organism evidence="8 9">
    <name type="scientific">Conger conger</name>
    <name type="common">Conger eel</name>
    <name type="synonym">Muraena conger</name>
    <dbReference type="NCBI Taxonomy" id="82655"/>
    <lineage>
        <taxon>Eukaryota</taxon>
        <taxon>Metazoa</taxon>
        <taxon>Chordata</taxon>
        <taxon>Craniata</taxon>
        <taxon>Vertebrata</taxon>
        <taxon>Euteleostomi</taxon>
        <taxon>Actinopterygii</taxon>
        <taxon>Neopterygii</taxon>
        <taxon>Teleostei</taxon>
        <taxon>Anguilliformes</taxon>
        <taxon>Congridae</taxon>
        <taxon>Conger</taxon>
    </lineage>
</organism>
<dbReference type="InterPro" id="IPR013783">
    <property type="entry name" value="Ig-like_fold"/>
</dbReference>
<evidence type="ECO:0000313" key="9">
    <source>
        <dbReference type="Proteomes" id="UP001152803"/>
    </source>
</evidence>
<name>A0A9Q1E0W9_CONCO</name>
<dbReference type="InterPro" id="IPR003599">
    <property type="entry name" value="Ig_sub"/>
</dbReference>
<dbReference type="Proteomes" id="UP001152803">
    <property type="component" value="Unassembled WGS sequence"/>
</dbReference>
<dbReference type="PROSITE" id="PS50835">
    <property type="entry name" value="IG_LIKE"/>
    <property type="match status" value="4"/>
</dbReference>
<dbReference type="GO" id="GO:0098609">
    <property type="term" value="P:cell-cell adhesion"/>
    <property type="evidence" value="ECO:0007669"/>
    <property type="project" value="TreeGrafter"/>
</dbReference>
<dbReference type="AlphaFoldDB" id="A0A9Q1E0W9"/>
<dbReference type="GO" id="GO:0005911">
    <property type="term" value="C:cell-cell junction"/>
    <property type="evidence" value="ECO:0007669"/>
    <property type="project" value="TreeGrafter"/>
</dbReference>
<feature type="compositionally biased region" description="Pro residues" evidence="6">
    <location>
        <begin position="411"/>
        <end position="421"/>
    </location>
</feature>